<evidence type="ECO:0000313" key="1">
    <source>
        <dbReference type="EMBL" id="MDR5712628.1"/>
    </source>
</evidence>
<evidence type="ECO:0000313" key="2">
    <source>
        <dbReference type="Proteomes" id="UP001260872"/>
    </source>
</evidence>
<protein>
    <submittedName>
        <fullName evidence="1">Uncharacterized protein</fullName>
    </submittedName>
</protein>
<proteinExistence type="predicted"/>
<organism evidence="1 2">
    <name type="scientific">Nesterenkonia flava</name>
    <dbReference type="NCBI Taxonomy" id="469799"/>
    <lineage>
        <taxon>Bacteria</taxon>
        <taxon>Bacillati</taxon>
        <taxon>Actinomycetota</taxon>
        <taxon>Actinomycetes</taxon>
        <taxon>Micrococcales</taxon>
        <taxon>Micrococcaceae</taxon>
        <taxon>Nesterenkonia</taxon>
    </lineage>
</organism>
<dbReference type="EMBL" id="JAVKGT010000031">
    <property type="protein sequence ID" value="MDR5712628.1"/>
    <property type="molecule type" value="Genomic_DNA"/>
</dbReference>
<accession>A0ABU1FVH9</accession>
<comment type="caution">
    <text evidence="1">The sequence shown here is derived from an EMBL/GenBank/DDBJ whole genome shotgun (WGS) entry which is preliminary data.</text>
</comment>
<gene>
    <name evidence="1" type="ORF">RH857_10895</name>
</gene>
<keyword evidence="2" id="KW-1185">Reference proteome</keyword>
<sequence>MDPFHSRLTHWVTLQALCSRIAARRGIEMTPHMRSVVADALVDE</sequence>
<dbReference type="Proteomes" id="UP001260872">
    <property type="component" value="Unassembled WGS sequence"/>
</dbReference>
<dbReference type="RefSeq" id="WP_310538001.1">
    <property type="nucleotide sequence ID" value="NZ_BAAAOC010000080.1"/>
</dbReference>
<reference evidence="2" key="1">
    <citation type="submission" date="2023-07" db="EMBL/GenBank/DDBJ databases">
        <title>Description of three actinobacteria isolated from air of manufacturing shop in a pharmaceutical factory.</title>
        <authorList>
            <person name="Zhang D.-F."/>
        </authorList>
    </citation>
    <scope>NUCLEOTIDE SEQUENCE [LARGE SCALE GENOMIC DNA]</scope>
    <source>
        <strain evidence="2">CCTCC AB 207010</strain>
    </source>
</reference>
<name>A0ABU1FVH9_9MICC</name>